<dbReference type="PANTHER" id="PTHR30579">
    <property type="entry name" value="TRANSCRIPTIONAL REGULATOR"/>
    <property type="match status" value="1"/>
</dbReference>
<comment type="similarity">
    <text evidence="1">Belongs to the LysR transcriptional regulatory family.</text>
</comment>
<gene>
    <name evidence="6" type="ORF">DVH02_31040</name>
</gene>
<dbReference type="Pfam" id="PF03466">
    <property type="entry name" value="LysR_substrate"/>
    <property type="match status" value="1"/>
</dbReference>
<evidence type="ECO:0000313" key="6">
    <source>
        <dbReference type="EMBL" id="RDG33723.1"/>
    </source>
</evidence>
<keyword evidence="7" id="KW-1185">Reference proteome</keyword>
<dbReference type="Gene3D" id="3.40.190.10">
    <property type="entry name" value="Periplasmic binding protein-like II"/>
    <property type="match status" value="2"/>
</dbReference>
<dbReference type="InterPro" id="IPR000847">
    <property type="entry name" value="LysR_HTH_N"/>
</dbReference>
<dbReference type="InterPro" id="IPR036388">
    <property type="entry name" value="WH-like_DNA-bd_sf"/>
</dbReference>
<evidence type="ECO:0000256" key="4">
    <source>
        <dbReference type="ARBA" id="ARBA00023163"/>
    </source>
</evidence>
<dbReference type="SUPFAM" id="SSF46785">
    <property type="entry name" value="Winged helix' DNA-binding domain"/>
    <property type="match status" value="1"/>
</dbReference>
<sequence>MAPVLDITALRSLLAVADRGGFHRAAEALALSQSAVSQHVRRLEKALGRPVVERAGRGTRFTADGARLLEQARRIVAVHDEAVRVLLGDEEDAVVIGSTEHAADRILPLLTAAVREARPRCRVRFRIDRSARLVEAVDRGAVDLAVYVTEAAGTEGTPVGGLPLSWYAAPDWTPPAAPAPLPLVAIEDPCAIRRRALNVLAEGDVPTTVVCDAGYLAGVLDAARAGLGAALLASLGEAPDGLSERHDLPPAPAIRMSAHARRGADPAMVAGAVGAMRALLAQDFEGRTERPAHASQGAVR</sequence>
<keyword evidence="2" id="KW-0805">Transcription regulation</keyword>
<evidence type="ECO:0000256" key="3">
    <source>
        <dbReference type="ARBA" id="ARBA00023125"/>
    </source>
</evidence>
<keyword evidence="3" id="KW-0238">DNA-binding</keyword>
<reference evidence="6 7" key="1">
    <citation type="submission" date="2018-07" db="EMBL/GenBank/DDBJ databases">
        <title>Streptomyces species from bats.</title>
        <authorList>
            <person name="Dunlap C."/>
        </authorList>
    </citation>
    <scope>NUCLEOTIDE SEQUENCE [LARGE SCALE GENOMIC DNA]</scope>
    <source>
        <strain evidence="6 7">AC230</strain>
    </source>
</reference>
<dbReference type="PANTHER" id="PTHR30579:SF7">
    <property type="entry name" value="HTH-TYPE TRANSCRIPTIONAL REGULATOR LRHA-RELATED"/>
    <property type="match status" value="1"/>
</dbReference>
<dbReference type="Gene3D" id="1.10.10.10">
    <property type="entry name" value="Winged helix-like DNA-binding domain superfamily/Winged helix DNA-binding domain"/>
    <property type="match status" value="1"/>
</dbReference>
<keyword evidence="4" id="KW-0804">Transcription</keyword>
<dbReference type="EMBL" id="QQNA01000332">
    <property type="protein sequence ID" value="RDG33723.1"/>
    <property type="molecule type" value="Genomic_DNA"/>
</dbReference>
<evidence type="ECO:0000313" key="7">
    <source>
        <dbReference type="Proteomes" id="UP000253741"/>
    </source>
</evidence>
<accession>A0A370B1H9</accession>
<organism evidence="6 7">
    <name type="scientific">Streptomyces corynorhini</name>
    <dbReference type="NCBI Taxonomy" id="2282652"/>
    <lineage>
        <taxon>Bacteria</taxon>
        <taxon>Bacillati</taxon>
        <taxon>Actinomycetota</taxon>
        <taxon>Actinomycetes</taxon>
        <taxon>Kitasatosporales</taxon>
        <taxon>Streptomycetaceae</taxon>
        <taxon>Streptomyces</taxon>
    </lineage>
</organism>
<dbReference type="GO" id="GO:0003677">
    <property type="term" value="F:DNA binding"/>
    <property type="evidence" value="ECO:0007669"/>
    <property type="project" value="UniProtKB-KW"/>
</dbReference>
<dbReference type="OrthoDB" id="9789529at2"/>
<evidence type="ECO:0000259" key="5">
    <source>
        <dbReference type="PROSITE" id="PS50931"/>
    </source>
</evidence>
<dbReference type="PRINTS" id="PR00039">
    <property type="entry name" value="HTHLYSR"/>
</dbReference>
<dbReference type="InterPro" id="IPR036390">
    <property type="entry name" value="WH_DNA-bd_sf"/>
</dbReference>
<dbReference type="InterPro" id="IPR050176">
    <property type="entry name" value="LTTR"/>
</dbReference>
<dbReference type="SUPFAM" id="SSF53850">
    <property type="entry name" value="Periplasmic binding protein-like II"/>
    <property type="match status" value="1"/>
</dbReference>
<dbReference type="PROSITE" id="PS50931">
    <property type="entry name" value="HTH_LYSR"/>
    <property type="match status" value="1"/>
</dbReference>
<protein>
    <submittedName>
        <fullName evidence="6">LysR family transcriptional regulator</fullName>
    </submittedName>
</protein>
<evidence type="ECO:0000256" key="2">
    <source>
        <dbReference type="ARBA" id="ARBA00023015"/>
    </source>
</evidence>
<proteinExistence type="inferred from homology"/>
<dbReference type="InterPro" id="IPR005119">
    <property type="entry name" value="LysR_subst-bd"/>
</dbReference>
<feature type="domain" description="HTH lysR-type" evidence="5">
    <location>
        <begin position="5"/>
        <end position="62"/>
    </location>
</feature>
<dbReference type="Proteomes" id="UP000253741">
    <property type="component" value="Unassembled WGS sequence"/>
</dbReference>
<dbReference type="RefSeq" id="WP_114627181.1">
    <property type="nucleotide sequence ID" value="NZ_QQNA01000332.1"/>
</dbReference>
<dbReference type="Pfam" id="PF00126">
    <property type="entry name" value="HTH_1"/>
    <property type="match status" value="1"/>
</dbReference>
<dbReference type="AlphaFoldDB" id="A0A370B1H9"/>
<name>A0A370B1H9_9ACTN</name>
<comment type="caution">
    <text evidence="6">The sequence shown here is derived from an EMBL/GenBank/DDBJ whole genome shotgun (WGS) entry which is preliminary data.</text>
</comment>
<dbReference type="GO" id="GO:0003700">
    <property type="term" value="F:DNA-binding transcription factor activity"/>
    <property type="evidence" value="ECO:0007669"/>
    <property type="project" value="InterPro"/>
</dbReference>
<evidence type="ECO:0000256" key="1">
    <source>
        <dbReference type="ARBA" id="ARBA00009437"/>
    </source>
</evidence>